<evidence type="ECO:0000313" key="5">
    <source>
        <dbReference type="EMBL" id="MFC4624106.1"/>
    </source>
</evidence>
<dbReference type="PRINTS" id="PR00081">
    <property type="entry name" value="GDHRDH"/>
</dbReference>
<evidence type="ECO:0000256" key="3">
    <source>
        <dbReference type="ARBA" id="ARBA00023027"/>
    </source>
</evidence>
<comment type="similarity">
    <text evidence="1">Belongs to the short-chain dehydrogenases/reductases (SDR) family.</text>
</comment>
<accession>A0ABV9H4L7</accession>
<dbReference type="PANTHER" id="PTHR24321">
    <property type="entry name" value="DEHYDROGENASES, SHORT CHAIN"/>
    <property type="match status" value="1"/>
</dbReference>
<dbReference type="SUPFAM" id="SSF51735">
    <property type="entry name" value="NAD(P)-binding Rossmann-fold domains"/>
    <property type="match status" value="1"/>
</dbReference>
<dbReference type="SMART" id="SM00822">
    <property type="entry name" value="PKS_KR"/>
    <property type="match status" value="1"/>
</dbReference>
<evidence type="ECO:0000256" key="1">
    <source>
        <dbReference type="ARBA" id="ARBA00006484"/>
    </source>
</evidence>
<dbReference type="EMBL" id="JBHSEL010000029">
    <property type="protein sequence ID" value="MFC4624106.1"/>
    <property type="molecule type" value="Genomic_DNA"/>
</dbReference>
<evidence type="ECO:0000259" key="4">
    <source>
        <dbReference type="SMART" id="SM00822"/>
    </source>
</evidence>
<organism evidence="5 6">
    <name type="scientific">Daeguia caeni</name>
    <dbReference type="NCBI Taxonomy" id="439612"/>
    <lineage>
        <taxon>Bacteria</taxon>
        <taxon>Pseudomonadati</taxon>
        <taxon>Pseudomonadota</taxon>
        <taxon>Alphaproteobacteria</taxon>
        <taxon>Hyphomicrobiales</taxon>
        <taxon>Brucellaceae</taxon>
        <taxon>Daeguia</taxon>
    </lineage>
</organism>
<dbReference type="InterPro" id="IPR057326">
    <property type="entry name" value="KR_dom"/>
</dbReference>
<evidence type="ECO:0000313" key="6">
    <source>
        <dbReference type="Proteomes" id="UP001596042"/>
    </source>
</evidence>
<evidence type="ECO:0000256" key="2">
    <source>
        <dbReference type="ARBA" id="ARBA00023002"/>
    </source>
</evidence>
<dbReference type="InterPro" id="IPR002347">
    <property type="entry name" value="SDR_fam"/>
</dbReference>
<dbReference type="RefSeq" id="WP_374834220.1">
    <property type="nucleotide sequence ID" value="NZ_JBHEEZ010000043.1"/>
</dbReference>
<dbReference type="Gene3D" id="3.40.50.720">
    <property type="entry name" value="NAD(P)-binding Rossmann-like Domain"/>
    <property type="match status" value="1"/>
</dbReference>
<feature type="domain" description="Ketoreductase" evidence="4">
    <location>
        <begin position="7"/>
        <end position="197"/>
    </location>
</feature>
<dbReference type="Pfam" id="PF13561">
    <property type="entry name" value="adh_short_C2"/>
    <property type="match status" value="1"/>
</dbReference>
<dbReference type="InterPro" id="IPR036291">
    <property type="entry name" value="NAD(P)-bd_dom_sf"/>
</dbReference>
<dbReference type="InterPro" id="IPR020904">
    <property type="entry name" value="Sc_DH/Rdtase_CS"/>
</dbReference>
<keyword evidence="3" id="KW-0520">NAD</keyword>
<dbReference type="PRINTS" id="PR00080">
    <property type="entry name" value="SDRFAMILY"/>
</dbReference>
<dbReference type="PROSITE" id="PS00061">
    <property type="entry name" value="ADH_SHORT"/>
    <property type="match status" value="1"/>
</dbReference>
<protein>
    <submittedName>
        <fullName evidence="5">SDR family NAD(P)-dependent oxidoreductase</fullName>
        <ecNumber evidence="5">1.1.1.-</ecNumber>
    </submittedName>
</protein>
<keyword evidence="6" id="KW-1185">Reference proteome</keyword>
<comment type="caution">
    <text evidence="5">The sequence shown here is derived from an EMBL/GenBank/DDBJ whole genome shotgun (WGS) entry which is preliminary data.</text>
</comment>
<reference evidence="6" key="1">
    <citation type="journal article" date="2019" name="Int. J. Syst. Evol. Microbiol.">
        <title>The Global Catalogue of Microorganisms (GCM) 10K type strain sequencing project: providing services to taxonomists for standard genome sequencing and annotation.</title>
        <authorList>
            <consortium name="The Broad Institute Genomics Platform"/>
            <consortium name="The Broad Institute Genome Sequencing Center for Infectious Disease"/>
            <person name="Wu L."/>
            <person name="Ma J."/>
        </authorList>
    </citation>
    <scope>NUCLEOTIDE SEQUENCE [LARGE SCALE GENOMIC DNA]</scope>
    <source>
        <strain evidence="6">CGMCC 1.15731</strain>
    </source>
</reference>
<keyword evidence="2 5" id="KW-0560">Oxidoreductase</keyword>
<gene>
    <name evidence="5" type="ORF">ACFO1V_02515</name>
</gene>
<dbReference type="Proteomes" id="UP001596042">
    <property type="component" value="Unassembled WGS sequence"/>
</dbReference>
<name>A0ABV9H4L7_9HYPH</name>
<dbReference type="EC" id="1.1.1.-" evidence="5"/>
<proteinExistence type="inferred from homology"/>
<dbReference type="GO" id="GO:0016491">
    <property type="term" value="F:oxidoreductase activity"/>
    <property type="evidence" value="ECO:0007669"/>
    <property type="project" value="UniProtKB-KW"/>
</dbReference>
<dbReference type="PANTHER" id="PTHR24321:SF8">
    <property type="entry name" value="ESTRADIOL 17-BETA-DEHYDROGENASE 8-RELATED"/>
    <property type="match status" value="1"/>
</dbReference>
<sequence>MGRMKDKVVIVTGGARGVGEADVRRLSEEGAAVAIADVLDSEGEALAAELQAAGRQVHYHHLDVTSEEGWRELVRAVVARHGRITSLVNNAGIVNRTGITGTSLEKWQRIIGVNLTGVFLGMKHVCPAIRDAGGGAVVNMASVASHVGHNDPGYTASKAGVLGLTRTAAAEYVDWNIRVNAICPGIIVTGLNAGGSHLEPWRRATPLGRFGSLQEAANLVLFLLSDEAGYITGEDIAIDGGFLAAGAARRISLEAGIDLTAGE</sequence>